<feature type="transmembrane region" description="Helical" evidence="7">
    <location>
        <begin position="280"/>
        <end position="304"/>
    </location>
</feature>
<keyword evidence="2 7" id="KW-0813">Transport</keyword>
<name>A0A9D9H5K5_9SPIO</name>
<keyword evidence="5 7" id="KW-1133">Transmembrane helix</keyword>
<reference evidence="9" key="1">
    <citation type="submission" date="2020-10" db="EMBL/GenBank/DDBJ databases">
        <authorList>
            <person name="Gilroy R."/>
        </authorList>
    </citation>
    <scope>NUCLEOTIDE SEQUENCE</scope>
    <source>
        <strain evidence="9">7293</strain>
    </source>
</reference>
<feature type="transmembrane region" description="Helical" evidence="7">
    <location>
        <begin position="97"/>
        <end position="119"/>
    </location>
</feature>
<evidence type="ECO:0000256" key="3">
    <source>
        <dbReference type="ARBA" id="ARBA00022475"/>
    </source>
</evidence>
<feature type="transmembrane region" description="Helical" evidence="7">
    <location>
        <begin position="232"/>
        <end position="260"/>
    </location>
</feature>
<evidence type="ECO:0000256" key="2">
    <source>
        <dbReference type="ARBA" id="ARBA00022448"/>
    </source>
</evidence>
<evidence type="ECO:0000256" key="7">
    <source>
        <dbReference type="RuleBase" id="RU363032"/>
    </source>
</evidence>
<feature type="domain" description="ABC transmembrane type-1" evidence="8">
    <location>
        <begin position="93"/>
        <end position="294"/>
    </location>
</feature>
<accession>A0A9D9H5K5</accession>
<feature type="transmembrane region" description="Helical" evidence="7">
    <location>
        <begin position="178"/>
        <end position="197"/>
    </location>
</feature>
<dbReference type="InterPro" id="IPR000515">
    <property type="entry name" value="MetI-like"/>
</dbReference>
<evidence type="ECO:0000313" key="9">
    <source>
        <dbReference type="EMBL" id="MBO8437211.1"/>
    </source>
</evidence>
<keyword evidence="6 7" id="KW-0472">Membrane</keyword>
<organism evidence="9 10">
    <name type="scientific">Candidatus Ornithospirochaeta stercoripullorum</name>
    <dbReference type="NCBI Taxonomy" id="2840899"/>
    <lineage>
        <taxon>Bacteria</taxon>
        <taxon>Pseudomonadati</taxon>
        <taxon>Spirochaetota</taxon>
        <taxon>Spirochaetia</taxon>
        <taxon>Spirochaetales</taxon>
        <taxon>Spirochaetaceae</taxon>
        <taxon>Spirochaetaceae incertae sedis</taxon>
        <taxon>Candidatus Ornithospirochaeta</taxon>
    </lineage>
</organism>
<dbReference type="Proteomes" id="UP000823615">
    <property type="component" value="Unassembled WGS sequence"/>
</dbReference>
<sequence>MHRIWRRLITIPLTMLIVSSLVFFALSFSAGDSSSYVLSEEISESNVEDYREAQGMSDSLMLRYLDFLWSFIRGEFGQSAAGIEIATLLKQRLPVTLSISLLAFLLSLLIAVPLSYITLEKKSIGDILSTGWAALMASLPIFLLALFLVIVFSVWSGLFPVSGYSSLSAGFFKHLRSIFLPSLSIALLHSSFIMLMFRRALRESLEKPYSLIASAMGMSKHQRAIISATKPALPVLVAVLAQSFASFLGGSAAVETVFAIPGVGSLIVNASLSRDVMLSGTLLMIAALFVSIISFIAECLIYALDPRRRG</sequence>
<dbReference type="CDD" id="cd06261">
    <property type="entry name" value="TM_PBP2"/>
    <property type="match status" value="1"/>
</dbReference>
<dbReference type="GO" id="GO:0005886">
    <property type="term" value="C:plasma membrane"/>
    <property type="evidence" value="ECO:0007669"/>
    <property type="project" value="UniProtKB-SubCell"/>
</dbReference>
<evidence type="ECO:0000313" key="10">
    <source>
        <dbReference type="Proteomes" id="UP000823615"/>
    </source>
</evidence>
<feature type="transmembrane region" description="Helical" evidence="7">
    <location>
        <begin position="131"/>
        <end position="158"/>
    </location>
</feature>
<evidence type="ECO:0000256" key="6">
    <source>
        <dbReference type="ARBA" id="ARBA00023136"/>
    </source>
</evidence>
<evidence type="ECO:0000259" key="8">
    <source>
        <dbReference type="PROSITE" id="PS50928"/>
    </source>
</evidence>
<dbReference type="EMBL" id="JADIMT010000108">
    <property type="protein sequence ID" value="MBO8437211.1"/>
    <property type="molecule type" value="Genomic_DNA"/>
</dbReference>
<keyword evidence="3" id="KW-1003">Cell membrane</keyword>
<dbReference type="PANTHER" id="PTHR43163">
    <property type="entry name" value="DIPEPTIDE TRANSPORT SYSTEM PERMEASE PROTEIN DPPB-RELATED"/>
    <property type="match status" value="1"/>
</dbReference>
<gene>
    <name evidence="9" type="ORF">IAA97_09605</name>
</gene>
<protein>
    <submittedName>
        <fullName evidence="9">ABC transporter permease</fullName>
    </submittedName>
</protein>
<proteinExistence type="inferred from homology"/>
<keyword evidence="4 7" id="KW-0812">Transmembrane</keyword>
<evidence type="ECO:0000256" key="4">
    <source>
        <dbReference type="ARBA" id="ARBA00022692"/>
    </source>
</evidence>
<dbReference type="Gene3D" id="1.10.3720.10">
    <property type="entry name" value="MetI-like"/>
    <property type="match status" value="1"/>
</dbReference>
<reference evidence="9" key="2">
    <citation type="journal article" date="2021" name="PeerJ">
        <title>Extensive microbial diversity within the chicken gut microbiome revealed by metagenomics and culture.</title>
        <authorList>
            <person name="Gilroy R."/>
            <person name="Ravi A."/>
            <person name="Getino M."/>
            <person name="Pursley I."/>
            <person name="Horton D.L."/>
            <person name="Alikhan N.F."/>
            <person name="Baker D."/>
            <person name="Gharbi K."/>
            <person name="Hall N."/>
            <person name="Watson M."/>
            <person name="Adriaenssens E.M."/>
            <person name="Foster-Nyarko E."/>
            <person name="Jarju S."/>
            <person name="Secka A."/>
            <person name="Antonio M."/>
            <person name="Oren A."/>
            <person name="Chaudhuri R.R."/>
            <person name="La Ragione R."/>
            <person name="Hildebrand F."/>
            <person name="Pallen M.J."/>
        </authorList>
    </citation>
    <scope>NUCLEOTIDE SEQUENCE</scope>
    <source>
        <strain evidence="9">7293</strain>
    </source>
</reference>
<evidence type="ECO:0000256" key="1">
    <source>
        <dbReference type="ARBA" id="ARBA00004651"/>
    </source>
</evidence>
<comment type="subcellular location">
    <subcellularLocation>
        <location evidence="1 7">Cell membrane</location>
        <topology evidence="1 7">Multi-pass membrane protein</topology>
    </subcellularLocation>
</comment>
<comment type="caution">
    <text evidence="9">The sequence shown here is derived from an EMBL/GenBank/DDBJ whole genome shotgun (WGS) entry which is preliminary data.</text>
</comment>
<dbReference type="SUPFAM" id="SSF161098">
    <property type="entry name" value="MetI-like"/>
    <property type="match status" value="1"/>
</dbReference>
<dbReference type="InterPro" id="IPR035906">
    <property type="entry name" value="MetI-like_sf"/>
</dbReference>
<dbReference type="PANTHER" id="PTHR43163:SF6">
    <property type="entry name" value="DIPEPTIDE TRANSPORT SYSTEM PERMEASE PROTEIN DPPB-RELATED"/>
    <property type="match status" value="1"/>
</dbReference>
<dbReference type="Pfam" id="PF00528">
    <property type="entry name" value="BPD_transp_1"/>
    <property type="match status" value="1"/>
</dbReference>
<comment type="similarity">
    <text evidence="7">Belongs to the binding-protein-dependent transport system permease family.</text>
</comment>
<dbReference type="AlphaFoldDB" id="A0A9D9H5K5"/>
<dbReference type="GO" id="GO:0055085">
    <property type="term" value="P:transmembrane transport"/>
    <property type="evidence" value="ECO:0007669"/>
    <property type="project" value="InterPro"/>
</dbReference>
<evidence type="ECO:0000256" key="5">
    <source>
        <dbReference type="ARBA" id="ARBA00022989"/>
    </source>
</evidence>
<dbReference type="PROSITE" id="PS50928">
    <property type="entry name" value="ABC_TM1"/>
    <property type="match status" value="1"/>
</dbReference>